<evidence type="ECO:0000313" key="3">
    <source>
        <dbReference type="Proteomes" id="UP000887013"/>
    </source>
</evidence>
<dbReference type="Proteomes" id="UP000887013">
    <property type="component" value="Unassembled WGS sequence"/>
</dbReference>
<accession>A0A8X6MN33</accession>
<sequence length="99" mass="12076">MPRTRREENRRRGKNGALYRPSFIYFVVLLLMETILVLYTEENVGKQRLFYKKMERQMFSTLVYSPTGDSVVWVRQKQKYFLECVWRLGEEYLSFKMSD</sequence>
<dbReference type="AlphaFoldDB" id="A0A8X6MN33"/>
<keyword evidence="1" id="KW-0812">Transmembrane</keyword>
<feature type="transmembrane region" description="Helical" evidence="1">
    <location>
        <begin position="21"/>
        <end position="39"/>
    </location>
</feature>
<organism evidence="2 3">
    <name type="scientific">Nephila pilipes</name>
    <name type="common">Giant wood spider</name>
    <name type="synonym">Nephila maculata</name>
    <dbReference type="NCBI Taxonomy" id="299642"/>
    <lineage>
        <taxon>Eukaryota</taxon>
        <taxon>Metazoa</taxon>
        <taxon>Ecdysozoa</taxon>
        <taxon>Arthropoda</taxon>
        <taxon>Chelicerata</taxon>
        <taxon>Arachnida</taxon>
        <taxon>Araneae</taxon>
        <taxon>Araneomorphae</taxon>
        <taxon>Entelegynae</taxon>
        <taxon>Araneoidea</taxon>
        <taxon>Nephilidae</taxon>
        <taxon>Nephila</taxon>
    </lineage>
</organism>
<dbReference type="EMBL" id="BMAW01095174">
    <property type="protein sequence ID" value="GFS68991.1"/>
    <property type="molecule type" value="Genomic_DNA"/>
</dbReference>
<comment type="caution">
    <text evidence="2">The sequence shown here is derived from an EMBL/GenBank/DDBJ whole genome shotgun (WGS) entry which is preliminary data.</text>
</comment>
<reference evidence="2" key="1">
    <citation type="submission" date="2020-08" db="EMBL/GenBank/DDBJ databases">
        <title>Multicomponent nature underlies the extraordinary mechanical properties of spider dragline silk.</title>
        <authorList>
            <person name="Kono N."/>
            <person name="Nakamura H."/>
            <person name="Mori M."/>
            <person name="Yoshida Y."/>
            <person name="Ohtoshi R."/>
            <person name="Malay A.D."/>
            <person name="Moran D.A.P."/>
            <person name="Tomita M."/>
            <person name="Numata K."/>
            <person name="Arakawa K."/>
        </authorList>
    </citation>
    <scope>NUCLEOTIDE SEQUENCE</scope>
</reference>
<evidence type="ECO:0000313" key="2">
    <source>
        <dbReference type="EMBL" id="GFS68991.1"/>
    </source>
</evidence>
<protein>
    <submittedName>
        <fullName evidence="2">Uncharacterized protein</fullName>
    </submittedName>
</protein>
<gene>
    <name evidence="2" type="ORF">NPIL_398481</name>
</gene>
<proteinExistence type="predicted"/>
<evidence type="ECO:0000256" key="1">
    <source>
        <dbReference type="SAM" id="Phobius"/>
    </source>
</evidence>
<name>A0A8X6MN33_NEPPI</name>
<keyword evidence="1" id="KW-1133">Transmembrane helix</keyword>
<keyword evidence="1" id="KW-0472">Membrane</keyword>
<keyword evidence="3" id="KW-1185">Reference proteome</keyword>